<dbReference type="Proteomes" id="UP000824140">
    <property type="component" value="Unassembled WGS sequence"/>
</dbReference>
<name>A0A9D1G165_9FIRM</name>
<comment type="caution">
    <text evidence="1">The sequence shown here is derived from an EMBL/GenBank/DDBJ whole genome shotgun (WGS) entry which is preliminary data.</text>
</comment>
<accession>A0A9D1G165</accession>
<dbReference type="InterPro" id="IPR037171">
    <property type="entry name" value="NagB/RpiA_transferase-like"/>
</dbReference>
<evidence type="ECO:0000313" key="2">
    <source>
        <dbReference type="Proteomes" id="UP000824140"/>
    </source>
</evidence>
<evidence type="ECO:0000313" key="1">
    <source>
        <dbReference type="EMBL" id="HIS93174.1"/>
    </source>
</evidence>
<dbReference type="AlphaFoldDB" id="A0A9D1G165"/>
<reference evidence="1" key="1">
    <citation type="submission" date="2020-10" db="EMBL/GenBank/DDBJ databases">
        <authorList>
            <person name="Gilroy R."/>
        </authorList>
    </citation>
    <scope>NUCLEOTIDE SEQUENCE</scope>
    <source>
        <strain evidence="1">13766</strain>
    </source>
</reference>
<dbReference type="Gene3D" id="3.40.50.1360">
    <property type="match status" value="1"/>
</dbReference>
<gene>
    <name evidence="1" type="ORF">IAA84_09190</name>
</gene>
<organism evidence="1 2">
    <name type="scientific">Candidatus Alectryocaccomicrobium excrementavium</name>
    <dbReference type="NCBI Taxonomy" id="2840668"/>
    <lineage>
        <taxon>Bacteria</taxon>
        <taxon>Bacillati</taxon>
        <taxon>Bacillota</taxon>
        <taxon>Clostridia</taxon>
        <taxon>Candidatus Alectryocaccomicrobium</taxon>
    </lineage>
</organism>
<sequence>MKNVIFDPPTDFAFQPGDYVPFKDREVCERLRKISGKDLEKHPNPDFHIKVMLNPHPVLIATLFARIREASENNRKITLILGNPEPETYIPLAQLINYFQVDCRKVHIFAMDEWADDQGNIAPETYKAGFAHSMLKYLVYQIDERLRMPLENVHYPTNKNISVYSKMITECGEGGADLCSSSPGWTGHMAFIDPVDEFIRPTMEEYLQQEARIVTLHPLTVAQNSLHGVFGQSGYIADVPPKAATIGPVDVLNARERIEVHALLTNNTFSSWQRMTSRLVLHGPVTPLVPSSMLQLMKTQVYVSEEIAAPFECWETVGY</sequence>
<protein>
    <recommendedName>
        <fullName evidence="3">Glucosamine-6-phosphate deaminase</fullName>
    </recommendedName>
</protein>
<dbReference type="EMBL" id="DVJN01000185">
    <property type="protein sequence ID" value="HIS93174.1"/>
    <property type="molecule type" value="Genomic_DNA"/>
</dbReference>
<dbReference type="SUPFAM" id="SSF100950">
    <property type="entry name" value="NagB/RpiA/CoA transferase-like"/>
    <property type="match status" value="1"/>
</dbReference>
<reference evidence="1" key="2">
    <citation type="journal article" date="2021" name="PeerJ">
        <title>Extensive microbial diversity within the chicken gut microbiome revealed by metagenomics and culture.</title>
        <authorList>
            <person name="Gilroy R."/>
            <person name="Ravi A."/>
            <person name="Getino M."/>
            <person name="Pursley I."/>
            <person name="Horton D.L."/>
            <person name="Alikhan N.F."/>
            <person name="Baker D."/>
            <person name="Gharbi K."/>
            <person name="Hall N."/>
            <person name="Watson M."/>
            <person name="Adriaenssens E.M."/>
            <person name="Foster-Nyarko E."/>
            <person name="Jarju S."/>
            <person name="Secka A."/>
            <person name="Antonio M."/>
            <person name="Oren A."/>
            <person name="Chaudhuri R.R."/>
            <person name="La Ragione R."/>
            <person name="Hildebrand F."/>
            <person name="Pallen M.J."/>
        </authorList>
    </citation>
    <scope>NUCLEOTIDE SEQUENCE</scope>
    <source>
        <strain evidence="1">13766</strain>
    </source>
</reference>
<evidence type="ECO:0008006" key="3">
    <source>
        <dbReference type="Google" id="ProtNLM"/>
    </source>
</evidence>
<proteinExistence type="predicted"/>